<dbReference type="GO" id="GO:0000155">
    <property type="term" value="F:phosphorelay sensor kinase activity"/>
    <property type="evidence" value="ECO:0007669"/>
    <property type="project" value="InterPro"/>
</dbReference>
<comment type="caution">
    <text evidence="1">The sequence shown here is derived from an EMBL/GenBank/DDBJ whole genome shotgun (WGS) entry which is preliminary data.</text>
</comment>
<dbReference type="SUPFAM" id="SSF47384">
    <property type="entry name" value="Homodimeric domain of signal transducing histidine kinase"/>
    <property type="match status" value="1"/>
</dbReference>
<protein>
    <recommendedName>
        <fullName evidence="2">Signal transduction histidine kinase dimerisation/phosphoacceptor domain-containing protein</fullName>
    </recommendedName>
</protein>
<dbReference type="EMBL" id="LAZR01010075">
    <property type="protein sequence ID" value="KKM68948.1"/>
    <property type="molecule type" value="Genomic_DNA"/>
</dbReference>
<gene>
    <name evidence="1" type="ORF">LCGC14_1455710</name>
</gene>
<reference evidence="1" key="1">
    <citation type="journal article" date="2015" name="Nature">
        <title>Complex archaea that bridge the gap between prokaryotes and eukaryotes.</title>
        <authorList>
            <person name="Spang A."/>
            <person name="Saw J.H."/>
            <person name="Jorgensen S.L."/>
            <person name="Zaremba-Niedzwiedzka K."/>
            <person name="Martijn J."/>
            <person name="Lind A.E."/>
            <person name="van Eijk R."/>
            <person name="Schleper C."/>
            <person name="Guy L."/>
            <person name="Ettema T.J."/>
        </authorList>
    </citation>
    <scope>NUCLEOTIDE SEQUENCE</scope>
</reference>
<dbReference type="InterPro" id="IPR036097">
    <property type="entry name" value="HisK_dim/P_sf"/>
</dbReference>
<organism evidence="1">
    <name type="scientific">marine sediment metagenome</name>
    <dbReference type="NCBI Taxonomy" id="412755"/>
    <lineage>
        <taxon>unclassified sequences</taxon>
        <taxon>metagenomes</taxon>
        <taxon>ecological metagenomes</taxon>
    </lineage>
</organism>
<accession>A0A0F9JHA2</accession>
<evidence type="ECO:0000313" key="1">
    <source>
        <dbReference type="EMBL" id="KKM68948.1"/>
    </source>
</evidence>
<sequence>MHQEHLEKERLDAIVKMSGAVCHEMSQPVQALSGYMDLIKMDPAKYATANQITEMAKQIDRIHMLLDKLSRIRHYKTKLYLKEEIIDIDASSSSTMIG</sequence>
<dbReference type="AlphaFoldDB" id="A0A0F9JHA2"/>
<evidence type="ECO:0008006" key="2">
    <source>
        <dbReference type="Google" id="ProtNLM"/>
    </source>
</evidence>
<name>A0A0F9JHA2_9ZZZZ</name>
<proteinExistence type="predicted"/>
<dbReference type="Gene3D" id="1.10.287.130">
    <property type="match status" value="1"/>
</dbReference>